<dbReference type="InterPro" id="IPR000623">
    <property type="entry name" value="Shikimate_kinase/TSH1"/>
</dbReference>
<keyword evidence="9 11" id="KW-0057">Aromatic amino acid biosynthesis</keyword>
<dbReference type="CDD" id="cd00464">
    <property type="entry name" value="SK"/>
    <property type="match status" value="1"/>
</dbReference>
<dbReference type="Gene3D" id="3.40.50.300">
    <property type="entry name" value="P-loop containing nucleotide triphosphate hydrolases"/>
    <property type="match status" value="1"/>
</dbReference>
<keyword evidence="11" id="KW-0479">Metal-binding</keyword>
<feature type="binding site" evidence="11">
    <location>
        <position position="127"/>
    </location>
    <ligand>
        <name>ATP</name>
        <dbReference type="ChEBI" id="CHEBI:30616"/>
    </ligand>
</feature>
<evidence type="ECO:0000256" key="4">
    <source>
        <dbReference type="ARBA" id="ARBA00022605"/>
    </source>
</evidence>
<dbReference type="PRINTS" id="PR01100">
    <property type="entry name" value="SHIKIMTKNASE"/>
</dbReference>
<dbReference type="STRING" id="65393.PCC7424_1899"/>
<keyword evidence="5 11" id="KW-0808">Transferase</keyword>
<evidence type="ECO:0000256" key="9">
    <source>
        <dbReference type="ARBA" id="ARBA00023141"/>
    </source>
</evidence>
<evidence type="ECO:0000256" key="10">
    <source>
        <dbReference type="ARBA" id="ARBA00048567"/>
    </source>
</evidence>
<dbReference type="GO" id="GO:0005829">
    <property type="term" value="C:cytosol"/>
    <property type="evidence" value="ECO:0007669"/>
    <property type="project" value="TreeGrafter"/>
</dbReference>
<comment type="pathway">
    <text evidence="1 11">Metabolic intermediate biosynthesis; chorismate biosynthesis; chorismate from D-erythrose 4-phosphate and phosphoenolpyruvate: step 5/7.</text>
</comment>
<protein>
    <recommendedName>
        <fullName evidence="3 11">Shikimate kinase</fullName>
        <shortName evidence="11">SK</shortName>
        <ecNumber evidence="3 11">2.7.1.71</ecNumber>
    </recommendedName>
</protein>
<feature type="binding site" evidence="11">
    <location>
        <position position="85"/>
    </location>
    <ligand>
        <name>substrate</name>
    </ligand>
</feature>
<feature type="binding site" evidence="11">
    <location>
        <position position="149"/>
    </location>
    <ligand>
        <name>substrate</name>
    </ligand>
</feature>
<accession>B7KDM9</accession>
<evidence type="ECO:0000313" key="12">
    <source>
        <dbReference type="EMBL" id="ACK70331.1"/>
    </source>
</evidence>
<comment type="similarity">
    <text evidence="2 11">Belongs to the shikimate kinase family.</text>
</comment>
<dbReference type="HAMAP" id="MF_00109">
    <property type="entry name" value="Shikimate_kinase"/>
    <property type="match status" value="1"/>
</dbReference>
<dbReference type="InterPro" id="IPR023000">
    <property type="entry name" value="Shikimate_kinase_CS"/>
</dbReference>
<evidence type="ECO:0000256" key="2">
    <source>
        <dbReference type="ARBA" id="ARBA00006997"/>
    </source>
</evidence>
<comment type="catalytic activity">
    <reaction evidence="10 11">
        <text>shikimate + ATP = 3-phosphoshikimate + ADP + H(+)</text>
        <dbReference type="Rhea" id="RHEA:13121"/>
        <dbReference type="ChEBI" id="CHEBI:15378"/>
        <dbReference type="ChEBI" id="CHEBI:30616"/>
        <dbReference type="ChEBI" id="CHEBI:36208"/>
        <dbReference type="ChEBI" id="CHEBI:145989"/>
        <dbReference type="ChEBI" id="CHEBI:456216"/>
        <dbReference type="EC" id="2.7.1.71"/>
    </reaction>
</comment>
<comment type="function">
    <text evidence="11">Catalyzes the specific phosphorylation of the 3-hydroxyl group of shikimic acid using ATP as a cosubstrate.</text>
</comment>
<dbReference type="PROSITE" id="PS01128">
    <property type="entry name" value="SHIKIMATE_KINASE"/>
    <property type="match status" value="1"/>
</dbReference>
<dbReference type="EMBL" id="CP001291">
    <property type="protein sequence ID" value="ACK70331.1"/>
    <property type="molecule type" value="Genomic_DNA"/>
</dbReference>
<proteinExistence type="inferred from homology"/>
<dbReference type="HOGENOM" id="CLU_057607_2_3_3"/>
<feature type="binding site" evidence="11">
    <location>
        <position position="63"/>
    </location>
    <ligand>
        <name>substrate</name>
    </ligand>
</feature>
<dbReference type="GO" id="GO:0009073">
    <property type="term" value="P:aromatic amino acid family biosynthetic process"/>
    <property type="evidence" value="ECO:0007669"/>
    <property type="project" value="UniProtKB-KW"/>
</dbReference>
<feature type="binding site" evidence="11">
    <location>
        <position position="39"/>
    </location>
    <ligand>
        <name>substrate</name>
    </ligand>
</feature>
<dbReference type="PANTHER" id="PTHR21087:SF16">
    <property type="entry name" value="SHIKIMATE KINASE 1, CHLOROPLASTIC"/>
    <property type="match status" value="1"/>
</dbReference>
<feature type="binding site" evidence="11">
    <location>
        <position position="166"/>
    </location>
    <ligand>
        <name>ATP</name>
        <dbReference type="ChEBI" id="CHEBI:30616"/>
    </ligand>
</feature>
<dbReference type="UniPathway" id="UPA00053">
    <property type="reaction ID" value="UER00088"/>
</dbReference>
<feature type="binding site" evidence="11">
    <location>
        <begin position="17"/>
        <end position="22"/>
    </location>
    <ligand>
        <name>ATP</name>
        <dbReference type="ChEBI" id="CHEBI:30616"/>
    </ligand>
</feature>
<comment type="subunit">
    <text evidence="11">Monomer.</text>
</comment>
<feature type="binding site" evidence="11">
    <location>
        <position position="21"/>
    </location>
    <ligand>
        <name>Mg(2+)</name>
        <dbReference type="ChEBI" id="CHEBI:18420"/>
    </ligand>
</feature>
<gene>
    <name evidence="11" type="primary">aroK</name>
    <name evidence="12" type="ordered locus">PCC7424_1899</name>
</gene>
<dbReference type="SUPFAM" id="SSF52540">
    <property type="entry name" value="P-loop containing nucleoside triphosphate hydrolases"/>
    <property type="match status" value="1"/>
</dbReference>
<dbReference type="PANTHER" id="PTHR21087">
    <property type="entry name" value="SHIKIMATE KINASE"/>
    <property type="match status" value="1"/>
</dbReference>
<dbReference type="Pfam" id="PF01202">
    <property type="entry name" value="SKI"/>
    <property type="match status" value="1"/>
</dbReference>
<dbReference type="GO" id="GO:0000287">
    <property type="term" value="F:magnesium ion binding"/>
    <property type="evidence" value="ECO:0007669"/>
    <property type="project" value="UniProtKB-UniRule"/>
</dbReference>
<dbReference type="KEGG" id="cyc:PCC7424_1899"/>
<evidence type="ECO:0000256" key="5">
    <source>
        <dbReference type="ARBA" id="ARBA00022679"/>
    </source>
</evidence>
<evidence type="ECO:0000256" key="3">
    <source>
        <dbReference type="ARBA" id="ARBA00012154"/>
    </source>
</evidence>
<keyword evidence="4 11" id="KW-0028">Amino-acid biosynthesis</keyword>
<dbReference type="GO" id="GO:0005524">
    <property type="term" value="F:ATP binding"/>
    <property type="evidence" value="ECO:0007669"/>
    <property type="project" value="UniProtKB-UniRule"/>
</dbReference>
<organism evidence="12 13">
    <name type="scientific">Gloeothece citriformis (strain PCC 7424)</name>
    <name type="common">Cyanothece sp. (strain PCC 7424)</name>
    <dbReference type="NCBI Taxonomy" id="65393"/>
    <lineage>
        <taxon>Bacteria</taxon>
        <taxon>Bacillati</taxon>
        <taxon>Cyanobacteriota</taxon>
        <taxon>Cyanophyceae</taxon>
        <taxon>Oscillatoriophycideae</taxon>
        <taxon>Chroococcales</taxon>
        <taxon>Aphanothecaceae</taxon>
        <taxon>Gloeothece</taxon>
        <taxon>Gloeothece citriformis</taxon>
    </lineage>
</organism>
<reference evidence="13" key="1">
    <citation type="journal article" date="2011" name="MBio">
        <title>Novel metabolic attributes of the genus Cyanothece, comprising a group of unicellular nitrogen-fixing Cyanobacteria.</title>
        <authorList>
            <person name="Bandyopadhyay A."/>
            <person name="Elvitigala T."/>
            <person name="Welsh E."/>
            <person name="Stockel J."/>
            <person name="Liberton M."/>
            <person name="Min H."/>
            <person name="Sherman L.A."/>
            <person name="Pakrasi H.B."/>
        </authorList>
    </citation>
    <scope>NUCLEOTIDE SEQUENCE [LARGE SCALE GENOMIC DNA]</scope>
    <source>
        <strain evidence="13">PCC 7424</strain>
    </source>
</reference>
<sequence>MSNLLKGLSIFLVGLPGTGKTTVGQGLAEQLDYRFFDSDVVIKKVTGQTIKEIFATQGEDFFRELESQVLRELCAYTRSVIATGGGIILKQINWSYLRHGLIIWLDAPVDLLIQRLADDSNRDDPNRPLLQVDDLDELRQKLEFLLSQRQSLYAEADLRIAITSEQTPDDIVSQIVTQIPTVLN</sequence>
<comment type="subcellular location">
    <subcellularLocation>
        <location evidence="11">Cytoplasm</location>
    </subcellularLocation>
</comment>
<keyword evidence="11" id="KW-0460">Magnesium</keyword>
<dbReference type="AlphaFoldDB" id="B7KDM9"/>
<keyword evidence="7 11" id="KW-0418">Kinase</keyword>
<dbReference type="GO" id="GO:0008652">
    <property type="term" value="P:amino acid biosynthetic process"/>
    <property type="evidence" value="ECO:0007669"/>
    <property type="project" value="UniProtKB-KW"/>
</dbReference>
<dbReference type="EC" id="2.7.1.71" evidence="3 11"/>
<dbReference type="Proteomes" id="UP000002384">
    <property type="component" value="Chromosome"/>
</dbReference>
<keyword evidence="13" id="KW-1185">Reference proteome</keyword>
<dbReference type="RefSeq" id="WP_012599274.1">
    <property type="nucleotide sequence ID" value="NC_011729.1"/>
</dbReference>
<dbReference type="InterPro" id="IPR031322">
    <property type="entry name" value="Shikimate/glucono_kinase"/>
</dbReference>
<evidence type="ECO:0000256" key="6">
    <source>
        <dbReference type="ARBA" id="ARBA00022741"/>
    </source>
</evidence>
<keyword evidence="11" id="KW-0963">Cytoplasm</keyword>
<keyword evidence="8 11" id="KW-0067">ATP-binding</keyword>
<name>B7KDM9_GLOC7</name>
<dbReference type="eggNOG" id="COG0703">
    <property type="taxonomic scope" value="Bacteria"/>
</dbReference>
<evidence type="ECO:0000256" key="7">
    <source>
        <dbReference type="ARBA" id="ARBA00022777"/>
    </source>
</evidence>
<evidence type="ECO:0000313" key="13">
    <source>
        <dbReference type="Proteomes" id="UP000002384"/>
    </source>
</evidence>
<keyword evidence="6 11" id="KW-0547">Nucleotide-binding</keyword>
<comment type="cofactor">
    <cofactor evidence="11">
        <name>Mg(2+)</name>
        <dbReference type="ChEBI" id="CHEBI:18420"/>
    </cofactor>
    <text evidence="11">Binds 1 Mg(2+) ion per subunit.</text>
</comment>
<dbReference type="InterPro" id="IPR027417">
    <property type="entry name" value="P-loop_NTPase"/>
</dbReference>
<evidence type="ECO:0000256" key="8">
    <source>
        <dbReference type="ARBA" id="ARBA00022840"/>
    </source>
</evidence>
<evidence type="ECO:0000256" key="1">
    <source>
        <dbReference type="ARBA" id="ARBA00004842"/>
    </source>
</evidence>
<dbReference type="GO" id="GO:0009423">
    <property type="term" value="P:chorismate biosynthetic process"/>
    <property type="evidence" value="ECO:0007669"/>
    <property type="project" value="UniProtKB-UniRule"/>
</dbReference>
<evidence type="ECO:0000256" key="11">
    <source>
        <dbReference type="HAMAP-Rule" id="MF_00109"/>
    </source>
</evidence>
<dbReference type="OrthoDB" id="9800332at2"/>
<dbReference type="GO" id="GO:0004765">
    <property type="term" value="F:shikimate kinase activity"/>
    <property type="evidence" value="ECO:0007669"/>
    <property type="project" value="UniProtKB-UniRule"/>
</dbReference>